<dbReference type="InterPro" id="IPR000157">
    <property type="entry name" value="TIR_dom"/>
</dbReference>
<evidence type="ECO:0000313" key="3">
    <source>
        <dbReference type="EMBL" id="KAH0849935.1"/>
    </source>
</evidence>
<dbReference type="Proteomes" id="UP000824890">
    <property type="component" value="Unassembled WGS sequence"/>
</dbReference>
<dbReference type="PROSITE" id="PS50104">
    <property type="entry name" value="TIR"/>
    <property type="match status" value="1"/>
</dbReference>
<evidence type="ECO:0000313" key="5">
    <source>
        <dbReference type="Proteomes" id="UP000824890"/>
    </source>
</evidence>
<evidence type="ECO:0000259" key="2">
    <source>
        <dbReference type="PROSITE" id="PS50104"/>
    </source>
</evidence>
<sequence length="172" mass="20319">MFNVGDLHCCSLHNFVLYVPIHSIDGVFSTMDVHRQVFFNYRGEELRYNFISHLIKAFEKHEINFFVDKYEQRGKDLKNLFVRIDESRIALAIFSTRYAESSWCMDELVKMKKLADQRKLQIIPIFYKVSATDVRKQTGEFGENFWTLAKTSSGDQIRKWKEALECVSNKML</sequence>
<dbReference type="InterPro" id="IPR035897">
    <property type="entry name" value="Toll_tir_struct_dom_sf"/>
</dbReference>
<organism evidence="3 5">
    <name type="scientific">Brassica napus</name>
    <name type="common">Rape</name>
    <dbReference type="NCBI Taxonomy" id="3708"/>
    <lineage>
        <taxon>Eukaryota</taxon>
        <taxon>Viridiplantae</taxon>
        <taxon>Streptophyta</taxon>
        <taxon>Embryophyta</taxon>
        <taxon>Tracheophyta</taxon>
        <taxon>Spermatophyta</taxon>
        <taxon>Magnoliopsida</taxon>
        <taxon>eudicotyledons</taxon>
        <taxon>Gunneridae</taxon>
        <taxon>Pentapetalae</taxon>
        <taxon>rosids</taxon>
        <taxon>malvids</taxon>
        <taxon>Brassicales</taxon>
        <taxon>Brassicaceae</taxon>
        <taxon>Brassiceae</taxon>
        <taxon>Brassica</taxon>
    </lineage>
</organism>
<reference evidence="3 5" key="1">
    <citation type="submission" date="2021-05" db="EMBL/GenBank/DDBJ databases">
        <title>Genome Assembly of Synthetic Allotetraploid Brassica napus Reveals Homoeologous Exchanges between Subgenomes.</title>
        <authorList>
            <person name="Davis J.T."/>
        </authorList>
    </citation>
    <scope>NUCLEOTIDE SEQUENCE [LARGE SCALE GENOMIC DNA]</scope>
    <source>
        <strain evidence="5">cv. Da-Ae</strain>
        <tissue evidence="3">Seedling</tissue>
    </source>
</reference>
<evidence type="ECO:0000313" key="4">
    <source>
        <dbReference type="EMBL" id="KAH0939694.1"/>
    </source>
</evidence>
<keyword evidence="5" id="KW-1185">Reference proteome</keyword>
<keyword evidence="1" id="KW-0520">NAD</keyword>
<dbReference type="EMBL" id="JAGKQM010002241">
    <property type="protein sequence ID" value="KAH0849935.1"/>
    <property type="molecule type" value="Genomic_DNA"/>
</dbReference>
<dbReference type="SUPFAM" id="SSF52200">
    <property type="entry name" value="Toll/Interleukin receptor TIR domain"/>
    <property type="match status" value="1"/>
</dbReference>
<name>A0ABQ7X1W2_BRANA</name>
<dbReference type="EMBL" id="JAGKQM010000002">
    <property type="protein sequence ID" value="KAH0939694.1"/>
    <property type="molecule type" value="Genomic_DNA"/>
</dbReference>
<dbReference type="Gene3D" id="3.40.50.10140">
    <property type="entry name" value="Toll/interleukin-1 receptor homology (TIR) domain"/>
    <property type="match status" value="1"/>
</dbReference>
<proteinExistence type="predicted"/>
<gene>
    <name evidence="4" type="ORF">HID58_007155</name>
    <name evidence="3" type="ORF">HID58_095942</name>
</gene>
<evidence type="ECO:0000256" key="1">
    <source>
        <dbReference type="ARBA" id="ARBA00023027"/>
    </source>
</evidence>
<accession>A0ABQ7X1W2</accession>
<comment type="caution">
    <text evidence="3">The sequence shown here is derived from an EMBL/GenBank/DDBJ whole genome shotgun (WGS) entry which is preliminary data.</text>
</comment>
<dbReference type="Pfam" id="PF01582">
    <property type="entry name" value="TIR"/>
    <property type="match status" value="1"/>
</dbReference>
<dbReference type="PANTHER" id="PTHR32009">
    <property type="entry name" value="TMV RESISTANCE PROTEIN N-LIKE"/>
    <property type="match status" value="1"/>
</dbReference>
<feature type="domain" description="TIR" evidence="2">
    <location>
        <begin position="33"/>
        <end position="167"/>
    </location>
</feature>
<dbReference type="PANTHER" id="PTHR32009:SF92">
    <property type="entry name" value="TIR DOMAIN-CONTAINING PROTEIN"/>
    <property type="match status" value="1"/>
</dbReference>
<protein>
    <recommendedName>
        <fullName evidence="2">TIR domain-containing protein</fullName>
    </recommendedName>
</protein>
<dbReference type="SMART" id="SM00255">
    <property type="entry name" value="TIR"/>
    <property type="match status" value="1"/>
</dbReference>